<protein>
    <submittedName>
        <fullName evidence="2">Uncharacterized protein</fullName>
    </submittedName>
</protein>
<comment type="caution">
    <text evidence="2">The sequence shown here is derived from an EMBL/GenBank/DDBJ whole genome shotgun (WGS) entry which is preliminary data.</text>
</comment>
<feature type="region of interest" description="Disordered" evidence="1">
    <location>
        <begin position="36"/>
        <end position="83"/>
    </location>
</feature>
<evidence type="ECO:0000256" key="1">
    <source>
        <dbReference type="SAM" id="MobiDB-lite"/>
    </source>
</evidence>
<name>A0A2S7K0E2_9PROT</name>
<evidence type="ECO:0000313" key="3">
    <source>
        <dbReference type="Proteomes" id="UP000239504"/>
    </source>
</evidence>
<feature type="compositionally biased region" description="Polar residues" evidence="1">
    <location>
        <begin position="70"/>
        <end position="81"/>
    </location>
</feature>
<evidence type="ECO:0000313" key="2">
    <source>
        <dbReference type="EMBL" id="PQA85898.1"/>
    </source>
</evidence>
<keyword evidence="3" id="KW-1185">Reference proteome</keyword>
<accession>A0A2S7K0E2</accession>
<gene>
    <name evidence="2" type="ORF">CW354_20435</name>
</gene>
<organism evidence="2 3">
    <name type="scientific">Hyphococcus luteus</name>
    <dbReference type="NCBI Taxonomy" id="2058213"/>
    <lineage>
        <taxon>Bacteria</taxon>
        <taxon>Pseudomonadati</taxon>
        <taxon>Pseudomonadota</taxon>
        <taxon>Alphaproteobacteria</taxon>
        <taxon>Parvularculales</taxon>
        <taxon>Parvularculaceae</taxon>
        <taxon>Hyphococcus</taxon>
    </lineage>
</organism>
<reference evidence="2 3" key="1">
    <citation type="submission" date="2017-12" db="EMBL/GenBank/DDBJ databases">
        <authorList>
            <person name="Hurst M.R.H."/>
        </authorList>
    </citation>
    <scope>NUCLEOTIDE SEQUENCE [LARGE SCALE GENOMIC DNA]</scope>
    <source>
        <strain evidence="2 3">SY-3-19</strain>
    </source>
</reference>
<sequence length="131" mass="14913">MYNLHVIDDVLKVMAKQAFRVVVDWFLRSQPIAPSRRNNRQKGLAISKLSNPKPAKSCNLEHGTADRAFENQTPARSSQRTSKPRRLIGLITISGHSSLEGLILLDRLAFFTRRRIKDGDRRLLDYTSQGL</sequence>
<proteinExistence type="predicted"/>
<dbReference type="EMBL" id="PJCH01000016">
    <property type="protein sequence ID" value="PQA85898.1"/>
    <property type="molecule type" value="Genomic_DNA"/>
</dbReference>
<dbReference type="AlphaFoldDB" id="A0A2S7K0E2"/>
<dbReference type="Proteomes" id="UP000239504">
    <property type="component" value="Unassembled WGS sequence"/>
</dbReference>